<evidence type="ECO:0000313" key="3">
    <source>
        <dbReference type="Proteomes" id="UP000007129"/>
    </source>
</evidence>
<gene>
    <name evidence="2" type="ORF">MPH_02936</name>
</gene>
<evidence type="ECO:0000313" key="2">
    <source>
        <dbReference type="EMBL" id="EKG19790.1"/>
    </source>
</evidence>
<dbReference type="Proteomes" id="UP000007129">
    <property type="component" value="Unassembled WGS sequence"/>
</dbReference>
<protein>
    <submittedName>
        <fullName evidence="2">Uncharacterized protein</fullName>
    </submittedName>
</protein>
<sequence>MGVAAPSPLLYPTGELQGSFCNPTSGNRQRLEEPLRFDTEITPNKNNRYSEPKTTTMRALKTADTSAGQFEDDSHFPIPPFTTSDHQRSMTHSCNAQVYHPTSDGHGTIVREGKYAEDSPDNQYPLCSLGIIPQPS</sequence>
<organism evidence="2 3">
    <name type="scientific">Macrophomina phaseolina (strain MS6)</name>
    <name type="common">Charcoal rot fungus</name>
    <dbReference type="NCBI Taxonomy" id="1126212"/>
    <lineage>
        <taxon>Eukaryota</taxon>
        <taxon>Fungi</taxon>
        <taxon>Dikarya</taxon>
        <taxon>Ascomycota</taxon>
        <taxon>Pezizomycotina</taxon>
        <taxon>Dothideomycetes</taxon>
        <taxon>Dothideomycetes incertae sedis</taxon>
        <taxon>Botryosphaeriales</taxon>
        <taxon>Botryosphaeriaceae</taxon>
        <taxon>Macrophomina</taxon>
    </lineage>
</organism>
<feature type="region of interest" description="Disordered" evidence="1">
    <location>
        <begin position="1"/>
        <end position="31"/>
    </location>
</feature>
<comment type="caution">
    <text evidence="2">The sequence shown here is derived from an EMBL/GenBank/DDBJ whole genome shotgun (WGS) entry which is preliminary data.</text>
</comment>
<dbReference type="EMBL" id="AHHD01000109">
    <property type="protein sequence ID" value="EKG19790.1"/>
    <property type="molecule type" value="Genomic_DNA"/>
</dbReference>
<proteinExistence type="predicted"/>
<feature type="region of interest" description="Disordered" evidence="1">
    <location>
        <begin position="61"/>
        <end position="90"/>
    </location>
</feature>
<accession>K2SST8</accession>
<name>K2SST8_MACPH</name>
<dbReference type="VEuPathDB" id="FungiDB:MPH_02936"/>
<dbReference type="HOGENOM" id="CLU_1875816_0_0_1"/>
<reference evidence="2 3" key="1">
    <citation type="journal article" date="2012" name="BMC Genomics">
        <title>Tools to kill: Genome of one of the most destructive plant pathogenic fungi Macrophomina phaseolina.</title>
        <authorList>
            <person name="Islam M.S."/>
            <person name="Haque M.S."/>
            <person name="Islam M.M."/>
            <person name="Emdad E.M."/>
            <person name="Halim A."/>
            <person name="Hossen Q.M.M."/>
            <person name="Hossain M.Z."/>
            <person name="Ahmed B."/>
            <person name="Rahim S."/>
            <person name="Rahman M.S."/>
            <person name="Alam M.M."/>
            <person name="Hou S."/>
            <person name="Wan X."/>
            <person name="Saito J.A."/>
            <person name="Alam M."/>
        </authorList>
    </citation>
    <scope>NUCLEOTIDE SEQUENCE [LARGE SCALE GENOMIC DNA]</scope>
    <source>
        <strain evidence="2 3">MS6</strain>
    </source>
</reference>
<evidence type="ECO:0000256" key="1">
    <source>
        <dbReference type="SAM" id="MobiDB-lite"/>
    </source>
</evidence>
<dbReference type="AlphaFoldDB" id="K2SST8"/>
<feature type="compositionally biased region" description="Polar residues" evidence="1">
    <location>
        <begin position="19"/>
        <end position="28"/>
    </location>
</feature>
<dbReference type="InParanoid" id="K2SST8"/>